<feature type="transmembrane region" description="Helical" evidence="2">
    <location>
        <begin position="1305"/>
        <end position="1327"/>
    </location>
</feature>
<protein>
    <submittedName>
        <fullName evidence="3">Trafficking protein particle complex 9</fullName>
    </submittedName>
</protein>
<keyword evidence="5" id="KW-1185">Reference proteome</keyword>
<dbReference type="HOGENOM" id="CLU_237696_0_0_1"/>
<keyword evidence="2" id="KW-0472">Membrane</keyword>
<dbReference type="PaxDb" id="55529-EKX32378"/>
<sequence length="1818" mass="198051">MSAAEGARSLHVLDGNQVRVALMPVGRISPERFERYARVLTDVRSIDVRVVDRTEVSSASSHAFPFSEGLADYGQLRILFVDVGYSNSPWDSLQASRQVLAVVGICYCPEADDFLSAWESFLHDVQSSHVWRGAISVHCIAIEPGEHREILAGGLVGKTLHFVNDEEFDGEGKEREVPQGIMEVLRTVGSELLHGLEQRVVSAEAQLPWLITPNDGGDARDKKVMQKRGPGRVCKRQADLSFLAGCNRDAAIRYFHAIELSRSRGDLLGQAAALEGFAGLSTSFPSMHGRPRHGSLFNGSDPKAVPSVGVSSVSSGNLGRMSGTDREREDGGDEVGDMLLEAASLYEKRRAYYLQCQALLRFAHYVACGRTLDGLDSDSFSELDEAPEATCPRVLPWGGRSEVFAIAVLGCMALLAFDMQCYRKFSYFVWKISHCHSASNSWHLALDSLLIAAPFCVVLGAVCRGVQLQVAPMVVVAEEEEGKREGEGSASRGEEEEEQLVECCIDALKFRVWNVVTQVPLLSERSERGRKTPEAGIAFAVIQQLPQLHISGPDLSGVALAGEVTTGVLFLENVGGAPVEVLEVNTKGLRVNEEALKASLPLNRGKAVRIDYWASAEAPGRGGRRSSNAFSRLEEEGNAGGEEQEVEVQILYARKRERSFWRRLVWKTTRAVEPSVEISNARIRECWAADAHLEEKTMIMEACSRADEPLDEHHKLSDVIPRFVASSINLPPPAFTTCLVEASLEQQGCQAALLKLDVVNHSNLLLSLLVTVLPQLCVSFGGDADGASSKTFSLLPRSVKRVALLIKKFETPAEEAGKDDVPPLGQRVRRPANLSRGAVTGSRMRDVLFSHLRISWSSSGSRHGLVNLLGMQLEAADVSCLRPAKVWFHASFASETAASSGVAAPERETAFSLIEIRRGGWSDSSSLARLHDPPDGVLVAGALSCTLKANGDTSPAAVHQLGICFLEAGSYTLLASCYDKDGSVVAQLGLALGSELGAVRREELEGETGQDQSAIRVESHWRGLVDGREAAMTSGEGGGSEKLVSLIKALKECVEKELLMGETILSHELVLKDQEESVRRLEQSFADQKDRMRRLCSYLHEKQTLAADCLQEQLDGVQTVVYTRRGEEEKHLNMESQAGAARLVRLVLLVLCLLFLFLAVAHACMEGLSVGDAAAGFRYEALLLWGGRVVEGVLTPVLFAQLAASFLRSRKICHAGWVAELETLARWARCLLFFCAAVTCLSNLQVCSVLRREGLHRRMMVGYRELVCGGGGFIDPWGAIDTFLTSLLLLLLLSIHWSFSSSSSSVLLFFVVASCALRCAATASMCSDSVWTEGTRSRVANWLLVGSYVAHMGMCVCVLLLQGSPHFRRAVEKEEEASCMKKQLARNVYLKEAVEAQDPPLIARRRRFELDRMLESDEPSRTSRGGAGAEDSLSLVLAELGMDEGGGGGGGCARGVREKMNEKMKGRMEDVDGNSEEAQVPQIRPTGDEARGEGGGGRGGDRKNRFDRILTRDVTAGGLTSVRSLLSQSVDTVLNLAMDLHELRSQDSPTAAPAAPSQPEGTKTKEEEREEEKEGEELPPRPSSPQLVSSSVQEDTLLSELDSEDRNVSSSRELNPHRILFSSRRDGQRRLDRVAPRPPDQDRLLPGISQEEEEDEGGGRGRRGEEVLSPAGKILVLKLGGGKEEAVGLQEQMEDELAACAGTAGKEMKMMYEAPRLPETCSFLRLHHPSWRGREEVEEIRAVLVRCIMEGTFLRACSQVQIKAEDGQWVTLKHESAHVLTMGGALDWSLETPHKASETPPAADPNGGEGGGGANRSC</sequence>
<gene>
    <name evidence="3" type="primary">TRS120</name>
    <name evidence="3" type="ORF">GUITHDRAFT_148669</name>
</gene>
<feature type="compositionally biased region" description="Low complexity" evidence="1">
    <location>
        <begin position="1546"/>
        <end position="1561"/>
    </location>
</feature>
<evidence type="ECO:0000313" key="5">
    <source>
        <dbReference type="Proteomes" id="UP000011087"/>
    </source>
</evidence>
<dbReference type="STRING" id="905079.L1I834"/>
<dbReference type="RefSeq" id="XP_005819358.1">
    <property type="nucleotide sequence ID" value="XM_005819301.1"/>
</dbReference>
<accession>L1I834</accession>
<evidence type="ECO:0000256" key="2">
    <source>
        <dbReference type="SAM" id="Phobius"/>
    </source>
</evidence>
<dbReference type="EMBL" id="JH993193">
    <property type="protein sequence ID" value="EKX32378.1"/>
    <property type="molecule type" value="Genomic_DNA"/>
</dbReference>
<proteinExistence type="predicted"/>
<reference evidence="4" key="3">
    <citation type="submission" date="2016-03" db="UniProtKB">
        <authorList>
            <consortium name="EnsemblProtists"/>
        </authorList>
    </citation>
    <scope>IDENTIFICATION</scope>
</reference>
<reference evidence="3 5" key="1">
    <citation type="journal article" date="2012" name="Nature">
        <title>Algal genomes reveal evolutionary mosaicism and the fate of nucleomorphs.</title>
        <authorList>
            <consortium name="DOE Joint Genome Institute"/>
            <person name="Curtis B.A."/>
            <person name="Tanifuji G."/>
            <person name="Burki F."/>
            <person name="Gruber A."/>
            <person name="Irimia M."/>
            <person name="Maruyama S."/>
            <person name="Arias M.C."/>
            <person name="Ball S.G."/>
            <person name="Gile G.H."/>
            <person name="Hirakawa Y."/>
            <person name="Hopkins J.F."/>
            <person name="Kuo A."/>
            <person name="Rensing S.A."/>
            <person name="Schmutz J."/>
            <person name="Symeonidi A."/>
            <person name="Elias M."/>
            <person name="Eveleigh R.J."/>
            <person name="Herman E.K."/>
            <person name="Klute M.J."/>
            <person name="Nakayama T."/>
            <person name="Obornik M."/>
            <person name="Reyes-Prieto A."/>
            <person name="Armbrust E.V."/>
            <person name="Aves S.J."/>
            <person name="Beiko R.G."/>
            <person name="Coutinho P."/>
            <person name="Dacks J.B."/>
            <person name="Durnford D.G."/>
            <person name="Fast N.M."/>
            <person name="Green B.R."/>
            <person name="Grisdale C.J."/>
            <person name="Hempel F."/>
            <person name="Henrissat B."/>
            <person name="Hoppner M.P."/>
            <person name="Ishida K."/>
            <person name="Kim E."/>
            <person name="Koreny L."/>
            <person name="Kroth P.G."/>
            <person name="Liu Y."/>
            <person name="Malik S.B."/>
            <person name="Maier U.G."/>
            <person name="McRose D."/>
            <person name="Mock T."/>
            <person name="Neilson J.A."/>
            <person name="Onodera N.T."/>
            <person name="Poole A.M."/>
            <person name="Pritham E.J."/>
            <person name="Richards T.A."/>
            <person name="Rocap G."/>
            <person name="Roy S.W."/>
            <person name="Sarai C."/>
            <person name="Schaack S."/>
            <person name="Shirato S."/>
            <person name="Slamovits C.H."/>
            <person name="Spencer D.F."/>
            <person name="Suzuki S."/>
            <person name="Worden A.Z."/>
            <person name="Zauner S."/>
            <person name="Barry K."/>
            <person name="Bell C."/>
            <person name="Bharti A.K."/>
            <person name="Crow J.A."/>
            <person name="Grimwood J."/>
            <person name="Kramer R."/>
            <person name="Lindquist E."/>
            <person name="Lucas S."/>
            <person name="Salamov A."/>
            <person name="McFadden G.I."/>
            <person name="Lane C.E."/>
            <person name="Keeling P.J."/>
            <person name="Gray M.W."/>
            <person name="Grigoriev I.V."/>
            <person name="Archibald J.M."/>
        </authorList>
    </citation>
    <scope>NUCLEOTIDE SEQUENCE</scope>
    <source>
        <strain evidence="3 5">CCMP2712</strain>
    </source>
</reference>
<feature type="compositionally biased region" description="Low complexity" evidence="1">
    <location>
        <begin position="307"/>
        <end position="316"/>
    </location>
</feature>
<name>L1I834_GUITC</name>
<feature type="compositionally biased region" description="Acidic residues" evidence="1">
    <location>
        <begin position="1568"/>
        <end position="1577"/>
    </location>
</feature>
<feature type="compositionally biased region" description="Gly residues" evidence="1">
    <location>
        <begin position="1807"/>
        <end position="1818"/>
    </location>
</feature>
<evidence type="ECO:0000313" key="3">
    <source>
        <dbReference type="EMBL" id="EKX32378.1"/>
    </source>
</evidence>
<feature type="compositionally biased region" description="Basic and acidic residues" evidence="1">
    <location>
        <begin position="1623"/>
        <end position="1643"/>
    </location>
</feature>
<feature type="compositionally biased region" description="Basic and acidic residues" evidence="1">
    <location>
        <begin position="1657"/>
        <end position="1666"/>
    </location>
</feature>
<feature type="region of interest" description="Disordered" evidence="1">
    <location>
        <begin position="1544"/>
        <end position="1666"/>
    </location>
</feature>
<feature type="region of interest" description="Disordered" evidence="1">
    <location>
        <begin position="1791"/>
        <end position="1818"/>
    </location>
</feature>
<dbReference type="InterPro" id="IPR013935">
    <property type="entry name" value="Trs120_TRAPPC9"/>
</dbReference>
<dbReference type="PANTHER" id="PTHR21512">
    <property type="entry name" value="TRAFFICKING PROTEIN PARTICLE COMPLEX SUBUNIT 9"/>
    <property type="match status" value="1"/>
</dbReference>
<dbReference type="GeneID" id="17289109"/>
<dbReference type="eggNOG" id="KOG1953">
    <property type="taxonomic scope" value="Eukaryota"/>
</dbReference>
<dbReference type="EnsemblProtists" id="EKX32378">
    <property type="protein sequence ID" value="EKX32378"/>
    <property type="gene ID" value="GUITHDRAFT_148669"/>
</dbReference>
<keyword evidence="2" id="KW-1133">Transmembrane helix</keyword>
<dbReference type="GO" id="GO:0005802">
    <property type="term" value="C:trans-Golgi network"/>
    <property type="evidence" value="ECO:0007669"/>
    <property type="project" value="TreeGrafter"/>
</dbReference>
<feature type="region of interest" description="Disordered" evidence="1">
    <location>
        <begin position="307"/>
        <end position="332"/>
    </location>
</feature>
<feature type="transmembrane region" description="Helical" evidence="2">
    <location>
        <begin position="1339"/>
        <end position="1361"/>
    </location>
</feature>
<feature type="transmembrane region" description="Helical" evidence="2">
    <location>
        <begin position="1143"/>
        <end position="1161"/>
    </location>
</feature>
<reference evidence="5" key="2">
    <citation type="submission" date="2012-11" db="EMBL/GenBank/DDBJ databases">
        <authorList>
            <person name="Kuo A."/>
            <person name="Curtis B.A."/>
            <person name="Tanifuji G."/>
            <person name="Burki F."/>
            <person name="Gruber A."/>
            <person name="Irimia M."/>
            <person name="Maruyama S."/>
            <person name="Arias M.C."/>
            <person name="Ball S.G."/>
            <person name="Gile G.H."/>
            <person name="Hirakawa Y."/>
            <person name="Hopkins J.F."/>
            <person name="Rensing S.A."/>
            <person name="Schmutz J."/>
            <person name="Symeonidi A."/>
            <person name="Elias M."/>
            <person name="Eveleigh R.J."/>
            <person name="Herman E.K."/>
            <person name="Klute M.J."/>
            <person name="Nakayama T."/>
            <person name="Obornik M."/>
            <person name="Reyes-Prieto A."/>
            <person name="Armbrust E.V."/>
            <person name="Aves S.J."/>
            <person name="Beiko R.G."/>
            <person name="Coutinho P."/>
            <person name="Dacks J.B."/>
            <person name="Durnford D.G."/>
            <person name="Fast N.M."/>
            <person name="Green B.R."/>
            <person name="Grisdale C."/>
            <person name="Hempe F."/>
            <person name="Henrissat B."/>
            <person name="Hoppner M.P."/>
            <person name="Ishida K.-I."/>
            <person name="Kim E."/>
            <person name="Koreny L."/>
            <person name="Kroth P.G."/>
            <person name="Liu Y."/>
            <person name="Malik S.-B."/>
            <person name="Maier U.G."/>
            <person name="McRose D."/>
            <person name="Mock T."/>
            <person name="Neilson J.A."/>
            <person name="Onodera N.T."/>
            <person name="Poole A.M."/>
            <person name="Pritham E.J."/>
            <person name="Richards T.A."/>
            <person name="Rocap G."/>
            <person name="Roy S.W."/>
            <person name="Sarai C."/>
            <person name="Schaack S."/>
            <person name="Shirato S."/>
            <person name="Slamovits C.H."/>
            <person name="Spencer D.F."/>
            <person name="Suzuki S."/>
            <person name="Worden A.Z."/>
            <person name="Zauner S."/>
            <person name="Barry K."/>
            <person name="Bell C."/>
            <person name="Bharti A.K."/>
            <person name="Crow J.A."/>
            <person name="Grimwood J."/>
            <person name="Kramer R."/>
            <person name="Lindquist E."/>
            <person name="Lucas S."/>
            <person name="Salamov A."/>
            <person name="McFadden G.I."/>
            <person name="Lane C.E."/>
            <person name="Keeling P.J."/>
            <person name="Gray M.W."/>
            <person name="Grigoriev I.V."/>
            <person name="Archibald J.M."/>
        </authorList>
    </citation>
    <scope>NUCLEOTIDE SEQUENCE</scope>
    <source>
        <strain evidence="5">CCMP2712</strain>
    </source>
</reference>
<dbReference type="KEGG" id="gtt:GUITHDRAFT_148669"/>
<feature type="compositionally biased region" description="Low complexity" evidence="1">
    <location>
        <begin position="1584"/>
        <end position="1593"/>
    </location>
</feature>
<evidence type="ECO:0000313" key="4">
    <source>
        <dbReference type="EnsemblProtists" id="EKX32378"/>
    </source>
</evidence>
<feature type="region of interest" description="Disordered" evidence="1">
    <location>
        <begin position="1466"/>
        <end position="1506"/>
    </location>
</feature>
<evidence type="ECO:0000256" key="1">
    <source>
        <dbReference type="SAM" id="MobiDB-lite"/>
    </source>
</evidence>
<dbReference type="OrthoDB" id="27962at2759"/>
<organism evidence="3">
    <name type="scientific">Guillardia theta (strain CCMP2712)</name>
    <name type="common">Cryptophyte</name>
    <dbReference type="NCBI Taxonomy" id="905079"/>
    <lineage>
        <taxon>Eukaryota</taxon>
        <taxon>Cryptophyceae</taxon>
        <taxon>Pyrenomonadales</taxon>
        <taxon>Geminigeraceae</taxon>
        <taxon>Guillardia</taxon>
    </lineage>
</organism>
<dbReference type="PANTHER" id="PTHR21512:SF5">
    <property type="entry name" value="TRAFFICKING PROTEIN PARTICLE COMPLEX SUBUNIT 9"/>
    <property type="match status" value="1"/>
</dbReference>
<dbReference type="Proteomes" id="UP000011087">
    <property type="component" value="Unassembled WGS sequence"/>
</dbReference>
<keyword evidence="2" id="KW-0812">Transmembrane</keyword>